<protein>
    <recommendedName>
        <fullName evidence="7">Putative NAD(P)H nitroreductase</fullName>
        <ecNumber evidence="7">1.-.-.-</ecNumber>
    </recommendedName>
</protein>
<dbReference type="PANTHER" id="PTHR43821">
    <property type="entry name" value="NAD(P)H NITROREDUCTASE YDJA-RELATED"/>
    <property type="match status" value="1"/>
</dbReference>
<dbReference type="PATRIC" id="fig|670052.7.peg.2873"/>
<comment type="similarity">
    <text evidence="1 7">Belongs to the nitroreductase family.</text>
</comment>
<evidence type="ECO:0000313" key="10">
    <source>
        <dbReference type="EMBL" id="ANP73734.1"/>
    </source>
</evidence>
<keyword evidence="4 7" id="KW-0521">NADP</keyword>
<organism evidence="10 11">
    <name type="scientific">Cryobacterium arcticum</name>
    <dbReference type="NCBI Taxonomy" id="670052"/>
    <lineage>
        <taxon>Bacteria</taxon>
        <taxon>Bacillati</taxon>
        <taxon>Actinomycetota</taxon>
        <taxon>Actinomycetes</taxon>
        <taxon>Micrococcales</taxon>
        <taxon>Microbacteriaceae</taxon>
        <taxon>Cryobacterium</taxon>
    </lineage>
</organism>
<evidence type="ECO:0000256" key="6">
    <source>
        <dbReference type="ARBA" id="ARBA00023027"/>
    </source>
</evidence>
<dbReference type="SUPFAM" id="SSF55469">
    <property type="entry name" value="FMN-dependent nitroreductase-like"/>
    <property type="match status" value="1"/>
</dbReference>
<dbReference type="EC" id="1.-.-.-" evidence="7"/>
<keyword evidence="11" id="KW-1185">Reference proteome</keyword>
<feature type="binding site" description="in other chain" evidence="8">
    <location>
        <begin position="11"/>
        <end position="13"/>
    </location>
    <ligand>
        <name>FMN</name>
        <dbReference type="ChEBI" id="CHEBI:58210"/>
        <note>ligand shared between dimeric partners</note>
    </ligand>
</feature>
<dbReference type="InterPro" id="IPR026021">
    <property type="entry name" value="YdjA-like"/>
</dbReference>
<evidence type="ECO:0000256" key="5">
    <source>
        <dbReference type="ARBA" id="ARBA00023002"/>
    </source>
</evidence>
<dbReference type="KEGG" id="cart:PA27867_2795"/>
<keyword evidence="2 7" id="KW-0285">Flavoprotein</keyword>
<accession>A0A1B1BMF5</accession>
<evidence type="ECO:0000256" key="2">
    <source>
        <dbReference type="ARBA" id="ARBA00022630"/>
    </source>
</evidence>
<keyword evidence="6 7" id="KW-0520">NAD</keyword>
<feature type="domain" description="Nitroreductase" evidence="9">
    <location>
        <begin position="8"/>
        <end position="159"/>
    </location>
</feature>
<evidence type="ECO:0000256" key="7">
    <source>
        <dbReference type="PIRNR" id="PIRNR000232"/>
    </source>
</evidence>
<dbReference type="Gene3D" id="3.40.109.10">
    <property type="entry name" value="NADH Oxidase"/>
    <property type="match status" value="1"/>
</dbReference>
<dbReference type="InterPro" id="IPR029479">
    <property type="entry name" value="Nitroreductase"/>
</dbReference>
<dbReference type="InterPro" id="IPR000415">
    <property type="entry name" value="Nitroreductase-like"/>
</dbReference>
<evidence type="ECO:0000256" key="3">
    <source>
        <dbReference type="ARBA" id="ARBA00022643"/>
    </source>
</evidence>
<dbReference type="InterPro" id="IPR052530">
    <property type="entry name" value="NAD(P)H_nitroreductase"/>
</dbReference>
<dbReference type="STRING" id="670052.PA27867_2795"/>
<keyword evidence="3 7" id="KW-0288">FMN</keyword>
<dbReference type="GO" id="GO:0016491">
    <property type="term" value="F:oxidoreductase activity"/>
    <property type="evidence" value="ECO:0007669"/>
    <property type="project" value="UniProtKB-UniRule"/>
</dbReference>
<evidence type="ECO:0000313" key="11">
    <source>
        <dbReference type="Proteomes" id="UP000092582"/>
    </source>
</evidence>
<dbReference type="AlphaFoldDB" id="A0A1B1BMF5"/>
<sequence>MSAVLDAILSRRSYPVVTADAPGRDELVPLIQAAARASDHGALRPWRIIEVRGAARAALGDALVAASGLEGPAAAKLAGKPLRAPLLLALVARHRPSHKVAAWEQDAAAVGVAHFLSLLLEDAGWGVMWRTGGHTRAEPVRQVHGLADGEELLGWLYVGGIPENVKPAVRQPVDAGDHLSALPD</sequence>
<evidence type="ECO:0000256" key="8">
    <source>
        <dbReference type="PIRSR" id="PIRSR000232-1"/>
    </source>
</evidence>
<evidence type="ECO:0000256" key="1">
    <source>
        <dbReference type="ARBA" id="ARBA00007118"/>
    </source>
</evidence>
<name>A0A1B1BMF5_9MICO</name>
<dbReference type="PIRSF" id="PIRSF000232">
    <property type="entry name" value="YdjA"/>
    <property type="match status" value="1"/>
</dbReference>
<gene>
    <name evidence="10" type="ORF">PA27867_2795</name>
</gene>
<feature type="binding site" evidence="8">
    <location>
        <position position="36"/>
    </location>
    <ligand>
        <name>FMN</name>
        <dbReference type="ChEBI" id="CHEBI:58210"/>
        <note>ligand shared between dimeric partners</note>
    </ligand>
</feature>
<dbReference type="Proteomes" id="UP000092582">
    <property type="component" value="Chromosome 1"/>
</dbReference>
<dbReference type="EMBL" id="CP016282">
    <property type="protein sequence ID" value="ANP73734.1"/>
    <property type="molecule type" value="Genomic_DNA"/>
</dbReference>
<reference evidence="10 11" key="1">
    <citation type="submission" date="2016-06" db="EMBL/GenBank/DDBJ databases">
        <title>Genome sequencing of Cryobacterium arcticum PAMC 27867.</title>
        <authorList>
            <person name="Lee J."/>
            <person name="Kim O.-S."/>
        </authorList>
    </citation>
    <scope>NUCLEOTIDE SEQUENCE [LARGE SCALE GENOMIC DNA]</scope>
    <source>
        <strain evidence="10 11">PAMC 27867</strain>
    </source>
</reference>
<comment type="cofactor">
    <cofactor evidence="8">
        <name>FMN</name>
        <dbReference type="ChEBI" id="CHEBI:58210"/>
    </cofactor>
    <text evidence="8">Binds 1 FMN per subunit.</text>
</comment>
<feature type="binding site" description="in other chain" evidence="8">
    <location>
        <begin position="129"/>
        <end position="131"/>
    </location>
    <ligand>
        <name>FMN</name>
        <dbReference type="ChEBI" id="CHEBI:58210"/>
        <note>ligand shared between dimeric partners</note>
    </ligand>
</feature>
<evidence type="ECO:0000256" key="4">
    <source>
        <dbReference type="ARBA" id="ARBA00022857"/>
    </source>
</evidence>
<evidence type="ECO:0000259" key="9">
    <source>
        <dbReference type="Pfam" id="PF00881"/>
    </source>
</evidence>
<keyword evidence="5 7" id="KW-0560">Oxidoreductase</keyword>
<proteinExistence type="inferred from homology"/>
<feature type="binding site" evidence="8">
    <location>
        <position position="40"/>
    </location>
    <ligand>
        <name>FMN</name>
        <dbReference type="ChEBI" id="CHEBI:58210"/>
        <note>ligand shared between dimeric partners</note>
    </ligand>
</feature>
<dbReference type="Pfam" id="PF00881">
    <property type="entry name" value="Nitroreductase"/>
    <property type="match status" value="1"/>
</dbReference>
<dbReference type="PANTHER" id="PTHR43821:SF1">
    <property type="entry name" value="NAD(P)H NITROREDUCTASE YDJA-RELATED"/>
    <property type="match status" value="1"/>
</dbReference>
<dbReference type="OrthoDB" id="3268470at2"/>
<dbReference type="RefSeq" id="WP_066597344.1">
    <property type="nucleotide sequence ID" value="NZ_CP016282.1"/>
</dbReference>